<dbReference type="PROSITE" id="PS50025">
    <property type="entry name" value="LAM_G_DOMAIN"/>
    <property type="match status" value="1"/>
</dbReference>
<dbReference type="SMART" id="SM00060">
    <property type="entry name" value="FN3"/>
    <property type="match status" value="4"/>
</dbReference>
<keyword evidence="5" id="KW-1015">Disulfide bond</keyword>
<dbReference type="SUPFAM" id="SSF49899">
    <property type="entry name" value="Concanavalin A-like lectins/glucanases"/>
    <property type="match status" value="1"/>
</dbReference>
<dbReference type="SMART" id="SM00282">
    <property type="entry name" value="LamG"/>
    <property type="match status" value="1"/>
</dbReference>
<evidence type="ECO:0000256" key="5">
    <source>
        <dbReference type="ARBA" id="ARBA00023157"/>
    </source>
</evidence>
<dbReference type="Pfam" id="PF13385">
    <property type="entry name" value="Laminin_G_3"/>
    <property type="match status" value="1"/>
</dbReference>
<dbReference type="InterPro" id="IPR011043">
    <property type="entry name" value="Gal_Oxase/kelch_b-propeller"/>
</dbReference>
<dbReference type="EMBL" id="JACCHJ010000001">
    <property type="protein sequence ID" value="NYK10164.1"/>
    <property type="molecule type" value="Genomic_DNA"/>
</dbReference>
<dbReference type="CDD" id="cd00110">
    <property type="entry name" value="LamG"/>
    <property type="match status" value="1"/>
</dbReference>
<name>A0A853DTV9_9MICO</name>
<feature type="signal peptide" evidence="9">
    <location>
        <begin position="1"/>
        <end position="24"/>
    </location>
</feature>
<dbReference type="InterPro" id="IPR055372">
    <property type="entry name" value="CBM96"/>
</dbReference>
<dbReference type="GO" id="GO:0016798">
    <property type="term" value="F:hydrolase activity, acting on glycosyl bonds"/>
    <property type="evidence" value="ECO:0007669"/>
    <property type="project" value="UniProtKB-KW"/>
</dbReference>
<dbReference type="PROSITE" id="PS50853">
    <property type="entry name" value="FN3"/>
    <property type="match status" value="1"/>
</dbReference>
<dbReference type="InterPro" id="IPR001791">
    <property type="entry name" value="Laminin_G"/>
</dbReference>
<accession>A0A853DTV9</accession>
<dbReference type="AlphaFoldDB" id="A0A853DTV9"/>
<dbReference type="NCBIfam" id="NF033679">
    <property type="entry name" value="DNRLRE_dom"/>
    <property type="match status" value="1"/>
</dbReference>
<keyword evidence="3" id="KW-0964">Secreted</keyword>
<dbReference type="SMART" id="SM00560">
    <property type="entry name" value="LamGL"/>
    <property type="match status" value="1"/>
</dbReference>
<gene>
    <name evidence="12" type="ORF">HNR14_002045</name>
</gene>
<organism evidence="12 13">
    <name type="scientific">Leifsonia naganoensis</name>
    <dbReference type="NCBI Taxonomy" id="150025"/>
    <lineage>
        <taxon>Bacteria</taxon>
        <taxon>Bacillati</taxon>
        <taxon>Actinomycetota</taxon>
        <taxon>Actinomycetes</taxon>
        <taxon>Micrococcales</taxon>
        <taxon>Microbacteriaceae</taxon>
        <taxon>Leifsonia</taxon>
    </lineage>
</organism>
<comment type="subcellular location">
    <subcellularLocation>
        <location evidence="1">Cell projection</location>
    </subcellularLocation>
    <subcellularLocation>
        <location evidence="2">Secreted</location>
    </subcellularLocation>
</comment>
<evidence type="ECO:0000313" key="12">
    <source>
        <dbReference type="EMBL" id="NYK10164.1"/>
    </source>
</evidence>
<keyword evidence="4 9" id="KW-0732">Signal</keyword>
<dbReference type="Pfam" id="PF24517">
    <property type="entry name" value="CBM96"/>
    <property type="match status" value="1"/>
</dbReference>
<keyword evidence="8" id="KW-0624">Polysaccharide degradation</keyword>
<keyword evidence="8" id="KW-0119">Carbohydrate metabolism</keyword>
<evidence type="ECO:0000256" key="8">
    <source>
        <dbReference type="ARBA" id="ARBA00023326"/>
    </source>
</evidence>
<dbReference type="InterPro" id="IPR003961">
    <property type="entry name" value="FN3_dom"/>
</dbReference>
<evidence type="ECO:0000256" key="7">
    <source>
        <dbReference type="ARBA" id="ARBA00023295"/>
    </source>
</evidence>
<evidence type="ECO:0000256" key="9">
    <source>
        <dbReference type="SAM" id="SignalP"/>
    </source>
</evidence>
<comment type="caution">
    <text evidence="12">The sequence shown here is derived from an EMBL/GenBank/DDBJ whole genome shotgun (WGS) entry which is preliminary data.</text>
</comment>
<reference evidence="12 13" key="1">
    <citation type="submission" date="2020-07" db="EMBL/GenBank/DDBJ databases">
        <title>Sequencing the genomes of 1000 actinobacteria strains.</title>
        <authorList>
            <person name="Klenk H.-P."/>
        </authorList>
    </citation>
    <scope>NUCLEOTIDE SEQUENCE [LARGE SCALE GENOMIC DNA]</scope>
    <source>
        <strain evidence="12 13">DSM 15166</strain>
    </source>
</reference>
<evidence type="ECO:0000259" key="10">
    <source>
        <dbReference type="PROSITE" id="PS50025"/>
    </source>
</evidence>
<keyword evidence="13" id="KW-1185">Reference proteome</keyword>
<protein>
    <recommendedName>
        <fullName evidence="14">DNRLRE domain-containing protein</fullName>
    </recommendedName>
</protein>
<dbReference type="GO" id="GO:0005576">
    <property type="term" value="C:extracellular region"/>
    <property type="evidence" value="ECO:0007669"/>
    <property type="project" value="UniProtKB-SubCell"/>
</dbReference>
<dbReference type="GO" id="GO:0000272">
    <property type="term" value="P:polysaccharide catabolic process"/>
    <property type="evidence" value="ECO:0007669"/>
    <property type="project" value="UniProtKB-KW"/>
</dbReference>
<keyword evidence="7" id="KW-0378">Hydrolase</keyword>
<dbReference type="SUPFAM" id="SSF50965">
    <property type="entry name" value="Galactose oxidase, central domain"/>
    <property type="match status" value="1"/>
</dbReference>
<evidence type="ECO:0000256" key="3">
    <source>
        <dbReference type="ARBA" id="ARBA00022525"/>
    </source>
</evidence>
<dbReference type="SUPFAM" id="SSF49265">
    <property type="entry name" value="Fibronectin type III"/>
    <property type="match status" value="3"/>
</dbReference>
<dbReference type="Gene3D" id="2.60.120.200">
    <property type="match status" value="1"/>
</dbReference>
<sequence length="1251" mass="129088">MRTRLIACLAAVATLAIGSIALQAPQKAEALSPDLPFSADALPTWQTNGTVWQVAISHGKAVVGGTFTQIRPGAGQSGTARDLQSLAILNAATGEPDGCQLPVSFGSSAASVYAVKASPDGNTVFIGGQFTSVGGVSVNRLAEIDVQTCTVLPFRVSGISSYVLEIEPAATAVYFGGVFQTVAGQTRRSFAKVDRSGALQTAFVANASGATQDLYNTTVVPGKNARGDALQLSPDGTRLAIGGDWFDVNGSATHSFAVVDSTTGAVLRTWPANTVGPTSRTKTISSDGTRFYVAQEGFNGYDGALAYNWSDYSQAWRDNCAGATQTIVPYQGLLIEAHHHHDCSAQGMYPDGRRIYLTMTHATDPLQTHIGWVPELNDGTGEGIGPRTIAVGTGTDATPYLWVGGEFTRVNGASQQGLTRFNSTDTGAPPAPTIAARAITPGAVQVNIRGVYDPDDSDLTYAVYRGTDTTTPVWTGVAESKHWYRYQATFVDTNVTPGTTYSYRVRAIDRANNQSGLSAAATATASSTGSAYASTVIADQPRLFYRYDDTASTQWVVDSAGQTVVGLNGLAQNGVTRTATGAISGDASGSATFSDTQASGLPQYIWNDVIANGPTVYSVETWFRTTSTTGGALVNYGSSNGRPRTDDGTDRLSTTVDRVVYMENGTGFLRFGVRAGAGTTTLRSTAALNNGQWHHVVATQGPGGMRLYVDGALQSQNSTTGNATYYGTWHVGGDSLSGYPSTGNAQTNRYFDGQLDETAVYYRALSAQQALNHYRVGTGYVDTTAPSVPQGVAAAFDGANVDVSWSAASDDIGVAGYHVYRGTTAGFTPAADTLRATVTTTTFEDVASAPGTYYYKVIAFDGAGNASAASAASGAATVVDGAAPSVPAGVTATANGLAADVSWTASTDNVGVTGYALYRGQNADFAPSADTLIQPSIAGTAYHDAPLSEGTWYYKVTARDAAGNVSGASSAASVTTVAPDTAAPSVPTGLTATVDAGNNVGLSWSASTDNVGVTGYLVYRGTTPGFTADDASRIGNTTGTTFTDSARPQGTWYYAVAATDAASNVSGASATAAATVSGPAAPPTTQTIVTSADTMAAAVNPTFAYGTTNQLSSRFNTAIESFLRFDLPAAPPGQVLTSATISLRTSTDPTAGSADTHEFRLVTGAWDEATLTWNNRPTAAGPAVLGQLTGATAVNTAYTATLSAADLAPLAGSSVTLRLASTAGSDNVRLWSREATVAGYQPTLTLVYTTP</sequence>
<feature type="chain" id="PRO_5038689565" description="DNRLRE domain-containing protein" evidence="9">
    <location>
        <begin position="25"/>
        <end position="1251"/>
    </location>
</feature>
<dbReference type="InterPro" id="IPR036116">
    <property type="entry name" value="FN3_sf"/>
</dbReference>
<evidence type="ECO:0000256" key="2">
    <source>
        <dbReference type="ARBA" id="ARBA00004613"/>
    </source>
</evidence>
<dbReference type="InterPro" id="IPR013783">
    <property type="entry name" value="Ig-like_fold"/>
</dbReference>
<dbReference type="GO" id="GO:0042995">
    <property type="term" value="C:cell projection"/>
    <property type="evidence" value="ECO:0007669"/>
    <property type="project" value="UniProtKB-SubCell"/>
</dbReference>
<evidence type="ECO:0000256" key="4">
    <source>
        <dbReference type="ARBA" id="ARBA00022729"/>
    </source>
</evidence>
<dbReference type="RefSeq" id="WP_179700953.1">
    <property type="nucleotide sequence ID" value="NZ_BAAAHA010000006.1"/>
</dbReference>
<keyword evidence="7" id="KW-0326">Glycosidase</keyword>
<dbReference type="Gene3D" id="2.60.40.10">
    <property type="entry name" value="Immunoglobulins"/>
    <property type="match status" value="4"/>
</dbReference>
<dbReference type="InterPro" id="IPR006558">
    <property type="entry name" value="LamG-like"/>
</dbReference>
<evidence type="ECO:0000259" key="11">
    <source>
        <dbReference type="PROSITE" id="PS50853"/>
    </source>
</evidence>
<evidence type="ECO:0000313" key="13">
    <source>
        <dbReference type="Proteomes" id="UP000521075"/>
    </source>
</evidence>
<keyword evidence="6" id="KW-0966">Cell projection</keyword>
<dbReference type="Proteomes" id="UP000521075">
    <property type="component" value="Unassembled WGS sequence"/>
</dbReference>
<proteinExistence type="predicted"/>
<evidence type="ECO:0000256" key="6">
    <source>
        <dbReference type="ARBA" id="ARBA00023273"/>
    </source>
</evidence>
<evidence type="ECO:0000256" key="1">
    <source>
        <dbReference type="ARBA" id="ARBA00004316"/>
    </source>
</evidence>
<dbReference type="InterPro" id="IPR013320">
    <property type="entry name" value="ConA-like_dom_sf"/>
</dbReference>
<feature type="domain" description="Laminin G" evidence="10">
    <location>
        <begin position="580"/>
        <end position="781"/>
    </location>
</feature>
<feature type="domain" description="Fibronectin type-III" evidence="11">
    <location>
        <begin position="429"/>
        <end position="528"/>
    </location>
</feature>
<evidence type="ECO:0008006" key="14">
    <source>
        <dbReference type="Google" id="ProtNLM"/>
    </source>
</evidence>